<feature type="domain" description="NADP-dependent oxidoreductase" evidence="5">
    <location>
        <begin position="24"/>
        <end position="255"/>
    </location>
</feature>
<dbReference type="FunFam" id="3.20.20.100:FF:000002">
    <property type="entry name" value="2,5-diketo-D-gluconic acid reductase A"/>
    <property type="match status" value="1"/>
</dbReference>
<gene>
    <name evidence="6" type="primary">AKOR1</name>
</gene>
<dbReference type="InterPro" id="IPR036812">
    <property type="entry name" value="NAD(P)_OxRdtase_dom_sf"/>
</dbReference>
<reference evidence="6" key="1">
    <citation type="journal article" date="2004" name="Fungal Genet. Biol.">
        <title>The genetic structure and diversity of the A and B mating-type genes from the tropical oyster mushroom, Pleurotus djamor.</title>
        <authorList>
            <person name="James T.Y."/>
            <person name="Liou S.R."/>
            <person name="Vilgalys R."/>
        </authorList>
    </citation>
    <scope>NUCLEOTIDE SEQUENCE</scope>
    <source>
        <strain evidence="6">RV95/957.30</strain>
    </source>
</reference>
<evidence type="ECO:0000256" key="2">
    <source>
        <dbReference type="PIRSR" id="PIRSR000097-1"/>
    </source>
</evidence>
<dbReference type="AlphaFoldDB" id="Q68SU0"/>
<dbReference type="PANTHER" id="PTHR11732">
    <property type="entry name" value="ALDO/KETO REDUCTASE"/>
    <property type="match status" value="1"/>
</dbReference>
<evidence type="ECO:0000256" key="4">
    <source>
        <dbReference type="PIRSR" id="PIRSR000097-3"/>
    </source>
</evidence>
<dbReference type="EMBL" id="AY462110">
    <property type="protein sequence ID" value="AAS46750.1"/>
    <property type="molecule type" value="Genomic_DNA"/>
</dbReference>
<dbReference type="GO" id="GO:0016616">
    <property type="term" value="F:oxidoreductase activity, acting on the CH-OH group of donors, NAD or NADP as acceptor"/>
    <property type="evidence" value="ECO:0007669"/>
    <property type="project" value="UniProtKB-ARBA"/>
</dbReference>
<name>Q68SU0_PLEDJ</name>
<dbReference type="InterPro" id="IPR018170">
    <property type="entry name" value="Aldo/ket_reductase_CS"/>
</dbReference>
<dbReference type="PIRSF" id="PIRSF000097">
    <property type="entry name" value="AKR"/>
    <property type="match status" value="1"/>
</dbReference>
<dbReference type="PRINTS" id="PR00069">
    <property type="entry name" value="ALDKETRDTASE"/>
</dbReference>
<dbReference type="CDD" id="cd19071">
    <property type="entry name" value="AKR_AKR1-5-like"/>
    <property type="match status" value="1"/>
</dbReference>
<evidence type="ECO:0000256" key="3">
    <source>
        <dbReference type="PIRSR" id="PIRSR000097-2"/>
    </source>
</evidence>
<dbReference type="PROSITE" id="PS00062">
    <property type="entry name" value="ALDOKETO_REDUCTASE_2"/>
    <property type="match status" value="1"/>
</dbReference>
<dbReference type="InterPro" id="IPR020471">
    <property type="entry name" value="AKR"/>
</dbReference>
<feature type="active site" description="Proton donor" evidence="2">
    <location>
        <position position="36"/>
    </location>
</feature>
<dbReference type="InterPro" id="IPR023210">
    <property type="entry name" value="NADP_OxRdtase_dom"/>
</dbReference>
<keyword evidence="1" id="KW-0560">Oxidoreductase</keyword>
<protein>
    <submittedName>
        <fullName evidence="6">Reductase AKOR1</fullName>
    </submittedName>
</protein>
<evidence type="ECO:0000259" key="5">
    <source>
        <dbReference type="Pfam" id="PF00248"/>
    </source>
</evidence>
<sequence>MERYNTRTASNFPGLVFDCAEEAQSGYKHIDTAYNYHTEKYVGNAVRESGIPREELFITTKLPWHHYARVAESFQESLDALGLGYIDLYLIHWPQPILYDPNDPLPKNPDGTPKTTNYPFTKIWADMERLLDTGKVRAIGVSNFSIKNLEILLESAKVVPAVNQVELHPYLAQPELVDYCKQKGIAITAYTPTGYQTVRDDPVIVELASKYRVSPAQVILAWHMSRGVIVTPKSANAERQRENINVSFLHFPINSFDVLFLASTAATCPGACRSSAYISS</sequence>
<evidence type="ECO:0000256" key="1">
    <source>
        <dbReference type="ARBA" id="ARBA00023002"/>
    </source>
</evidence>
<accession>Q68SU0</accession>
<feature type="site" description="Lowers pKa of active site Tyr" evidence="4">
    <location>
        <position position="61"/>
    </location>
</feature>
<feature type="binding site" evidence="3">
    <location>
        <position position="92"/>
    </location>
    <ligand>
        <name>substrate</name>
    </ligand>
</feature>
<evidence type="ECO:0000313" key="6">
    <source>
        <dbReference type="EMBL" id="AAS46750.1"/>
    </source>
</evidence>
<organism evidence="6">
    <name type="scientific">Pleurotus djamor</name>
    <name type="common">Pink oyster mushroom</name>
    <dbReference type="NCBI Taxonomy" id="34470"/>
    <lineage>
        <taxon>Eukaryota</taxon>
        <taxon>Fungi</taxon>
        <taxon>Dikarya</taxon>
        <taxon>Basidiomycota</taxon>
        <taxon>Agaricomycotina</taxon>
        <taxon>Agaricomycetes</taxon>
        <taxon>Agaricomycetidae</taxon>
        <taxon>Agaricales</taxon>
        <taxon>Pleurotineae</taxon>
        <taxon>Pleurotaceae</taxon>
        <taxon>Pleurotus</taxon>
    </lineage>
</organism>
<dbReference type="Pfam" id="PF00248">
    <property type="entry name" value="Aldo_ket_red"/>
    <property type="match status" value="1"/>
</dbReference>
<dbReference type="SUPFAM" id="SSF51430">
    <property type="entry name" value="NAD(P)-linked oxidoreductase"/>
    <property type="match status" value="1"/>
</dbReference>
<proteinExistence type="predicted"/>
<dbReference type="Gene3D" id="3.20.20.100">
    <property type="entry name" value="NADP-dependent oxidoreductase domain"/>
    <property type="match status" value="1"/>
</dbReference>